<dbReference type="InterPro" id="IPR050090">
    <property type="entry name" value="Tyrosine_recombinase_XerCD"/>
</dbReference>
<proteinExistence type="predicted"/>
<dbReference type="PANTHER" id="PTHR30349">
    <property type="entry name" value="PHAGE INTEGRASE-RELATED"/>
    <property type="match status" value="1"/>
</dbReference>
<dbReference type="Pfam" id="PF00589">
    <property type="entry name" value="Phage_integrase"/>
    <property type="match status" value="1"/>
</dbReference>
<organism evidence="4 5">
    <name type="scientific">Candidatus Magnetoglobus multicellularis str. Araruama</name>
    <dbReference type="NCBI Taxonomy" id="890399"/>
    <lineage>
        <taxon>Bacteria</taxon>
        <taxon>Pseudomonadati</taxon>
        <taxon>Thermodesulfobacteriota</taxon>
        <taxon>Desulfobacteria</taxon>
        <taxon>Desulfobacterales</taxon>
        <taxon>Desulfobacteraceae</taxon>
        <taxon>Candidatus Magnetoglobus</taxon>
    </lineage>
</organism>
<dbReference type="Gene3D" id="1.10.443.10">
    <property type="entry name" value="Intergrase catalytic core"/>
    <property type="match status" value="1"/>
</dbReference>
<dbReference type="PANTHER" id="PTHR30349:SF90">
    <property type="entry name" value="TYROSINE RECOMBINASE XERD"/>
    <property type="match status" value="1"/>
</dbReference>
<keyword evidence="1" id="KW-0238">DNA-binding</keyword>
<reference evidence="5" key="1">
    <citation type="submission" date="2012-11" db="EMBL/GenBank/DDBJ databases">
        <authorList>
            <person name="Lucero-Rivera Y.E."/>
            <person name="Tovar-Ramirez D."/>
        </authorList>
    </citation>
    <scope>NUCLEOTIDE SEQUENCE [LARGE SCALE GENOMIC DNA]</scope>
    <source>
        <strain evidence="5">Araruama</strain>
    </source>
</reference>
<dbReference type="InterPro" id="IPR013762">
    <property type="entry name" value="Integrase-like_cat_sf"/>
</dbReference>
<dbReference type="GO" id="GO:0006310">
    <property type="term" value="P:DNA recombination"/>
    <property type="evidence" value="ECO:0007669"/>
    <property type="project" value="UniProtKB-KW"/>
</dbReference>
<dbReference type="AlphaFoldDB" id="A0A1V1P2K4"/>
<dbReference type="Gene3D" id="1.10.150.130">
    <property type="match status" value="1"/>
</dbReference>
<feature type="domain" description="Tyr recombinase" evidence="3">
    <location>
        <begin position="80"/>
        <end position="263"/>
    </location>
</feature>
<dbReference type="EMBL" id="ATBP01000758">
    <property type="protein sequence ID" value="ETR69034.1"/>
    <property type="molecule type" value="Genomic_DNA"/>
</dbReference>
<dbReference type="GO" id="GO:0015074">
    <property type="term" value="P:DNA integration"/>
    <property type="evidence" value="ECO:0007669"/>
    <property type="project" value="InterPro"/>
</dbReference>
<dbReference type="SUPFAM" id="SSF56349">
    <property type="entry name" value="DNA breaking-rejoining enzymes"/>
    <property type="match status" value="1"/>
</dbReference>
<evidence type="ECO:0000313" key="4">
    <source>
        <dbReference type="EMBL" id="ETR69034.1"/>
    </source>
</evidence>
<dbReference type="PROSITE" id="PS51898">
    <property type="entry name" value="TYR_RECOMBINASE"/>
    <property type="match status" value="1"/>
</dbReference>
<dbReference type="InterPro" id="IPR002104">
    <property type="entry name" value="Integrase_catalytic"/>
</dbReference>
<dbReference type="CDD" id="cd01188">
    <property type="entry name" value="INT_RitA_C_like"/>
    <property type="match status" value="1"/>
</dbReference>
<dbReference type="Proteomes" id="UP000189670">
    <property type="component" value="Unassembled WGS sequence"/>
</dbReference>
<name>A0A1V1P2K4_9BACT</name>
<evidence type="ECO:0000256" key="1">
    <source>
        <dbReference type="ARBA" id="ARBA00023125"/>
    </source>
</evidence>
<dbReference type="InterPro" id="IPR011010">
    <property type="entry name" value="DNA_brk_join_enz"/>
</dbReference>
<evidence type="ECO:0000259" key="3">
    <source>
        <dbReference type="PROSITE" id="PS51898"/>
    </source>
</evidence>
<keyword evidence="2" id="KW-0233">DNA recombination</keyword>
<sequence length="272" mass="30666">MFLFWKKCFDGDGEDINYDKITLDHINKYILSHSKSASLGHTKLLITALRSFFTYLYSRGIIANNIALSIPKIAFWRLSSLPKSLKPDQVEKMLKSCDLKTHIGQRDHAILLLLARLGLRACEIVSMRLEDIDWESGLILIRGKGSREDYLPIPHDVGEAIAQYLKNVRPKCAVRNVFVRIIAPYQGFSSSVAIRDIVDNALTRANIQSIRRGAHLLRHSLAVRMLQNGASLREIGEILRHNSQTTTEIYAKVDLKALHSLAQKWPVVGGAI</sequence>
<accession>A0A1V1P2K4</accession>
<protein>
    <submittedName>
        <fullName evidence="4">Integrase/recombinase</fullName>
    </submittedName>
</protein>
<dbReference type="InterPro" id="IPR010998">
    <property type="entry name" value="Integrase_recombinase_N"/>
</dbReference>
<evidence type="ECO:0000256" key="2">
    <source>
        <dbReference type="ARBA" id="ARBA00023172"/>
    </source>
</evidence>
<comment type="caution">
    <text evidence="4">The sequence shown here is derived from an EMBL/GenBank/DDBJ whole genome shotgun (WGS) entry which is preliminary data.</text>
</comment>
<gene>
    <name evidence="4" type="ORF">OMM_04202</name>
</gene>
<evidence type="ECO:0000313" key="5">
    <source>
        <dbReference type="Proteomes" id="UP000189670"/>
    </source>
</evidence>
<dbReference type="GO" id="GO:0003677">
    <property type="term" value="F:DNA binding"/>
    <property type="evidence" value="ECO:0007669"/>
    <property type="project" value="UniProtKB-KW"/>
</dbReference>